<comment type="caution">
    <text evidence="3">The sequence shown here is derived from an EMBL/GenBank/DDBJ whole genome shotgun (WGS) entry which is preliminary data.</text>
</comment>
<name>A0A4R5QJE5_9PROT</name>
<evidence type="ECO:0000256" key="1">
    <source>
        <dbReference type="SAM" id="Coils"/>
    </source>
</evidence>
<dbReference type="RefSeq" id="WP_133288047.1">
    <property type="nucleotide sequence ID" value="NZ_SMSJ01000006.1"/>
</dbReference>
<organism evidence="3 4">
    <name type="scientific">Dankookia rubra</name>
    <dbReference type="NCBI Taxonomy" id="1442381"/>
    <lineage>
        <taxon>Bacteria</taxon>
        <taxon>Pseudomonadati</taxon>
        <taxon>Pseudomonadota</taxon>
        <taxon>Alphaproteobacteria</taxon>
        <taxon>Acetobacterales</taxon>
        <taxon>Roseomonadaceae</taxon>
        <taxon>Dankookia</taxon>
    </lineage>
</organism>
<dbReference type="AlphaFoldDB" id="A0A4R5QJE5"/>
<keyword evidence="4" id="KW-1185">Reference proteome</keyword>
<proteinExistence type="predicted"/>
<evidence type="ECO:0000313" key="3">
    <source>
        <dbReference type="EMBL" id="TDH63286.1"/>
    </source>
</evidence>
<feature type="region of interest" description="Disordered" evidence="2">
    <location>
        <begin position="1"/>
        <end position="21"/>
    </location>
</feature>
<evidence type="ECO:0000313" key="4">
    <source>
        <dbReference type="Proteomes" id="UP000295096"/>
    </source>
</evidence>
<protein>
    <submittedName>
        <fullName evidence="3">Uncharacterized protein</fullName>
    </submittedName>
</protein>
<dbReference type="EMBL" id="SMSJ01000006">
    <property type="protein sequence ID" value="TDH63286.1"/>
    <property type="molecule type" value="Genomic_DNA"/>
</dbReference>
<reference evidence="3 4" key="1">
    <citation type="journal article" date="2016" name="J. Microbiol.">
        <title>Dankookia rubra gen. nov., sp. nov., an alphaproteobacterium isolated from sediment of a shallow stream.</title>
        <authorList>
            <person name="Kim W.H."/>
            <person name="Kim D.H."/>
            <person name="Kang K."/>
            <person name="Ahn T.Y."/>
        </authorList>
    </citation>
    <scope>NUCLEOTIDE SEQUENCE [LARGE SCALE GENOMIC DNA]</scope>
    <source>
        <strain evidence="3 4">JCM30602</strain>
    </source>
</reference>
<evidence type="ECO:0000256" key="2">
    <source>
        <dbReference type="SAM" id="MobiDB-lite"/>
    </source>
</evidence>
<dbReference type="Proteomes" id="UP000295096">
    <property type="component" value="Unassembled WGS sequence"/>
</dbReference>
<gene>
    <name evidence="3" type="ORF">E2C06_07915</name>
</gene>
<sequence>MAEPAAIPPGSPEESDGSGPGKRVRLVKWGIGRFVDLLNLIERMGKIEANLSKVADRLETRVRTLEDGLLKLEKHVEGLERVVVAQAHSEAQLAAANTVADRMNPIYIRLAYIESQLFPRSNSSSGPSMDRRD</sequence>
<feature type="coiled-coil region" evidence="1">
    <location>
        <begin position="55"/>
        <end position="82"/>
    </location>
</feature>
<accession>A0A4R5QJE5</accession>
<feature type="compositionally biased region" description="Pro residues" evidence="2">
    <location>
        <begin position="1"/>
        <end position="11"/>
    </location>
</feature>
<keyword evidence="1" id="KW-0175">Coiled coil</keyword>